<evidence type="ECO:0000313" key="2">
    <source>
        <dbReference type="Proteomes" id="UP000006718"/>
    </source>
</evidence>
<dbReference type="PANTHER" id="PTHR46254">
    <property type="entry name" value="PROTEIN GVQW1-RELATED"/>
    <property type="match status" value="1"/>
</dbReference>
<reference evidence="1" key="2">
    <citation type="submission" date="2019-01" db="EMBL/GenBank/DDBJ databases">
        <authorList>
            <person name="Graves T."/>
            <person name="Eichler E.E."/>
            <person name="Wilson R.K."/>
        </authorList>
    </citation>
    <scope>NUCLEOTIDE SEQUENCE [LARGE SCALE GENOMIC DNA]</scope>
    <source>
        <strain evidence="1">17573</strain>
    </source>
</reference>
<dbReference type="Proteomes" id="UP000006718">
    <property type="component" value="Chromosome 11"/>
</dbReference>
<proteinExistence type="predicted"/>
<dbReference type="VEuPathDB" id="HostDB:ENSMMUG00000053460"/>
<name>A0A5F8ABJ7_MACMU</name>
<dbReference type="Ensembl" id="ENSMMUT00000094859.1">
    <property type="protein sequence ID" value="ENSMMUP00000075250.1"/>
    <property type="gene ID" value="ENSMMUG00000053460.1"/>
</dbReference>
<organism evidence="1 2">
    <name type="scientific">Macaca mulatta</name>
    <name type="common">Rhesus macaque</name>
    <dbReference type="NCBI Taxonomy" id="9544"/>
    <lineage>
        <taxon>Eukaryota</taxon>
        <taxon>Metazoa</taxon>
        <taxon>Chordata</taxon>
        <taxon>Craniata</taxon>
        <taxon>Vertebrata</taxon>
        <taxon>Euteleostomi</taxon>
        <taxon>Mammalia</taxon>
        <taxon>Eutheria</taxon>
        <taxon>Euarchontoglires</taxon>
        <taxon>Primates</taxon>
        <taxon>Haplorrhini</taxon>
        <taxon>Catarrhini</taxon>
        <taxon>Cercopithecidae</taxon>
        <taxon>Cercopithecinae</taxon>
        <taxon>Macaca</taxon>
    </lineage>
</organism>
<dbReference type="InParanoid" id="A0A5F8ABJ7"/>
<accession>A0A5F8ABJ7</accession>
<reference evidence="1" key="3">
    <citation type="submission" date="2025-08" db="UniProtKB">
        <authorList>
            <consortium name="Ensembl"/>
        </authorList>
    </citation>
    <scope>IDENTIFICATION</scope>
    <source>
        <strain evidence="1">17573</strain>
    </source>
</reference>
<dbReference type="GeneTree" id="ENSGT00940000161627"/>
<dbReference type="AlphaFoldDB" id="A0A5F8ABJ7"/>
<sequence>MVVCHPLVTHICGVPTPPSLMSCRSVFASFSFLLFFFFETESWSVTQAGVQWHDLGSLQPLLPGLKRFSCLSLLSSWDYRHAPPRLANFCIFGIDGFHHVGQVGLKLLTSNDTPTSASQSAGITGVSHHARPVCLFFIGILD</sequence>
<evidence type="ECO:0000313" key="1">
    <source>
        <dbReference type="Ensembl" id="ENSMMUP00000075250.1"/>
    </source>
</evidence>
<dbReference type="PANTHER" id="PTHR46254:SF3">
    <property type="entry name" value="SECRETED PROTEIN"/>
    <property type="match status" value="1"/>
</dbReference>
<dbReference type="PRINTS" id="PR02045">
    <property type="entry name" value="F138DOMAIN"/>
</dbReference>
<reference evidence="1" key="4">
    <citation type="submission" date="2025-09" db="UniProtKB">
        <authorList>
            <consortium name="Ensembl"/>
        </authorList>
    </citation>
    <scope>IDENTIFICATION</scope>
    <source>
        <strain evidence="1">17573</strain>
    </source>
</reference>
<reference evidence="2" key="1">
    <citation type="journal article" date="2007" name="Science">
        <title>Evolutionary and biomedical insights from the rhesus macaque genome.</title>
        <authorList>
            <person name="Gibbs R.A."/>
            <person name="Rogers J."/>
            <person name="Katze M.G."/>
            <person name="Bumgarner R."/>
            <person name="Weinstock G.M."/>
            <person name="Mardis E.R."/>
            <person name="Remington K.A."/>
            <person name="Strausberg R.L."/>
            <person name="Venter J.C."/>
            <person name="Wilson R.K."/>
            <person name="Batzer M.A."/>
            <person name="Bustamante C.D."/>
            <person name="Eichler E.E."/>
            <person name="Hahn M.W."/>
            <person name="Hardison R.C."/>
            <person name="Makova K.D."/>
            <person name="Miller W."/>
            <person name="Milosavljevic A."/>
            <person name="Palermo R.E."/>
            <person name="Siepel A."/>
            <person name="Sikela J.M."/>
            <person name="Attaway T."/>
            <person name="Bell S."/>
            <person name="Bernard K.E."/>
            <person name="Buhay C.J."/>
            <person name="Chandrabose M.N."/>
            <person name="Dao M."/>
            <person name="Davis C."/>
            <person name="Delehaunty K.D."/>
            <person name="Ding Y."/>
            <person name="Dinh H.H."/>
            <person name="Dugan-Rocha S."/>
            <person name="Fulton L.A."/>
            <person name="Gabisi R.A."/>
            <person name="Garner T.T."/>
            <person name="Godfrey J."/>
            <person name="Hawes A.C."/>
            <person name="Hernandez J."/>
            <person name="Hines S."/>
            <person name="Holder M."/>
            <person name="Hume J."/>
            <person name="Jhangiani S.N."/>
            <person name="Joshi V."/>
            <person name="Khan Z.M."/>
            <person name="Kirkness E.F."/>
            <person name="Cree A."/>
            <person name="Fowler R.G."/>
            <person name="Lee S."/>
            <person name="Lewis L.R."/>
            <person name="Li Z."/>
            <person name="Liu Y.-S."/>
            <person name="Moore S.M."/>
            <person name="Muzny D."/>
            <person name="Nazareth L.V."/>
            <person name="Ngo D.N."/>
            <person name="Okwuonu G.O."/>
            <person name="Pai G."/>
            <person name="Parker D."/>
            <person name="Paul H.A."/>
            <person name="Pfannkoch C."/>
            <person name="Pohl C.S."/>
            <person name="Rogers Y.-H.C."/>
            <person name="Ruiz S.J."/>
            <person name="Sabo A."/>
            <person name="Santibanez J."/>
            <person name="Schneider B.W."/>
            <person name="Smith S.M."/>
            <person name="Sodergren E."/>
            <person name="Svatek A.F."/>
            <person name="Utterback T.R."/>
            <person name="Vattathil S."/>
            <person name="Warren W."/>
            <person name="White C.S."/>
            <person name="Chinwalla A.T."/>
            <person name="Feng Y."/>
            <person name="Halpern A.L."/>
            <person name="Hillier L.W."/>
            <person name="Huang X."/>
            <person name="Minx P."/>
            <person name="Nelson J.O."/>
            <person name="Pepin K.H."/>
            <person name="Qin X."/>
            <person name="Sutton G.G."/>
            <person name="Venter E."/>
            <person name="Walenz B.P."/>
            <person name="Wallis J.W."/>
            <person name="Worley K.C."/>
            <person name="Yang S.-P."/>
            <person name="Jones S.M."/>
            <person name="Marra M.A."/>
            <person name="Rocchi M."/>
            <person name="Schein J.E."/>
            <person name="Baertsch R."/>
            <person name="Clarke L."/>
            <person name="Csuros M."/>
            <person name="Glasscock J."/>
            <person name="Harris R.A."/>
            <person name="Havlak P."/>
            <person name="Jackson A.R."/>
            <person name="Jiang H."/>
            <person name="Liu Y."/>
            <person name="Messina D.N."/>
            <person name="Shen Y."/>
            <person name="Song H.X.-Z."/>
            <person name="Wylie T."/>
            <person name="Zhang L."/>
            <person name="Birney E."/>
            <person name="Han K."/>
            <person name="Konkel M.K."/>
            <person name="Lee J."/>
            <person name="Smit A.F.A."/>
            <person name="Ullmer B."/>
            <person name="Wang H."/>
            <person name="Xing J."/>
            <person name="Burhans R."/>
            <person name="Cheng Z."/>
            <person name="Karro J.E."/>
            <person name="Ma J."/>
            <person name="Raney B."/>
            <person name="She X."/>
            <person name="Cox M.J."/>
            <person name="Demuth J.P."/>
            <person name="Dumas L.J."/>
            <person name="Han S.-G."/>
            <person name="Hopkins J."/>
            <person name="Karimpour-Fard A."/>
            <person name="Kim Y.H."/>
            <person name="Pollack J.R."/>
            <person name="Vinar T."/>
            <person name="Addo-Quaye C."/>
            <person name="Degenhardt J."/>
            <person name="Denby A."/>
            <person name="Hubisz M.J."/>
            <person name="Indap A."/>
            <person name="Kosiol C."/>
            <person name="Lahn B.T."/>
            <person name="Lawson H.A."/>
            <person name="Marklein A."/>
            <person name="Nielsen R."/>
            <person name="Vallender E.J."/>
            <person name="Clark A.G."/>
            <person name="Ferguson B."/>
            <person name="Hernandez R.D."/>
            <person name="Hirani K."/>
            <person name="Kehrer-Sawatzki H."/>
            <person name="Kolb J."/>
            <person name="Patil S."/>
            <person name="Pu L.-L."/>
            <person name="Ren Y."/>
            <person name="Smith D.G."/>
            <person name="Wheeler D.A."/>
            <person name="Schenck I."/>
            <person name="Ball E.V."/>
            <person name="Chen R."/>
            <person name="Cooper D.N."/>
            <person name="Giardine B."/>
            <person name="Hsu F."/>
            <person name="Kent W.J."/>
            <person name="Lesk A."/>
            <person name="Nelson D.L."/>
            <person name="O'brien W.E."/>
            <person name="Pruefer K."/>
            <person name="Stenson P.D."/>
            <person name="Wallace J.C."/>
            <person name="Ke H."/>
            <person name="Liu X.-M."/>
            <person name="Wang P."/>
            <person name="Xiang A.P."/>
            <person name="Yang F."/>
            <person name="Barber G.P."/>
            <person name="Haussler D."/>
            <person name="Karolchik D."/>
            <person name="Kern A.D."/>
            <person name="Kuhn R.M."/>
            <person name="Smith K.E."/>
            <person name="Zwieg A.S."/>
        </authorList>
    </citation>
    <scope>NUCLEOTIDE SEQUENCE [LARGE SCALE GENOMIC DNA]</scope>
    <source>
        <strain evidence="2">17573</strain>
    </source>
</reference>
<keyword evidence="2" id="KW-1185">Reference proteome</keyword>
<protein>
    <submittedName>
        <fullName evidence="1">Uncharacterized protein</fullName>
    </submittedName>
</protein>